<accession>A0ACA9QYZ3</accession>
<feature type="non-terminal residue" evidence="1">
    <location>
        <position position="42"/>
    </location>
</feature>
<organism evidence="1 2">
    <name type="scientific">Dentiscutata heterogama</name>
    <dbReference type="NCBI Taxonomy" id="1316150"/>
    <lineage>
        <taxon>Eukaryota</taxon>
        <taxon>Fungi</taxon>
        <taxon>Fungi incertae sedis</taxon>
        <taxon>Mucoromycota</taxon>
        <taxon>Glomeromycotina</taxon>
        <taxon>Glomeromycetes</taxon>
        <taxon>Diversisporales</taxon>
        <taxon>Gigasporaceae</taxon>
        <taxon>Dentiscutata</taxon>
    </lineage>
</organism>
<dbReference type="Proteomes" id="UP000789702">
    <property type="component" value="Unassembled WGS sequence"/>
</dbReference>
<reference evidence="1" key="1">
    <citation type="submission" date="2021-06" db="EMBL/GenBank/DDBJ databases">
        <authorList>
            <person name="Kallberg Y."/>
            <person name="Tangrot J."/>
            <person name="Rosling A."/>
        </authorList>
    </citation>
    <scope>NUCLEOTIDE SEQUENCE</scope>
    <source>
        <strain evidence="1">IL203A</strain>
    </source>
</reference>
<proteinExistence type="predicted"/>
<evidence type="ECO:0000313" key="2">
    <source>
        <dbReference type="Proteomes" id="UP000789702"/>
    </source>
</evidence>
<protein>
    <submittedName>
        <fullName evidence="1">15996_t:CDS:1</fullName>
    </submittedName>
</protein>
<keyword evidence="2" id="KW-1185">Reference proteome</keyword>
<evidence type="ECO:0000313" key="1">
    <source>
        <dbReference type="EMBL" id="CAG8769832.1"/>
    </source>
</evidence>
<name>A0ACA9QYZ3_9GLOM</name>
<sequence length="42" mass="4879">EDNDEEDKPKEPCKNHPSSVRCFRCLSNAKGRKVKKMRGNVF</sequence>
<feature type="non-terminal residue" evidence="1">
    <location>
        <position position="1"/>
    </location>
</feature>
<comment type="caution">
    <text evidence="1">The sequence shown here is derived from an EMBL/GenBank/DDBJ whole genome shotgun (WGS) entry which is preliminary data.</text>
</comment>
<gene>
    <name evidence="1" type="ORF">DHETER_LOCUS15762</name>
</gene>
<dbReference type="EMBL" id="CAJVPU010056136">
    <property type="protein sequence ID" value="CAG8769832.1"/>
    <property type="molecule type" value="Genomic_DNA"/>
</dbReference>